<accession>A0ABQ1YPW4</accession>
<dbReference type="PANTHER" id="PTHR34220:SF7">
    <property type="entry name" value="SENSOR HISTIDINE KINASE YPDA"/>
    <property type="match status" value="1"/>
</dbReference>
<dbReference type="EMBL" id="BMIA01000001">
    <property type="protein sequence ID" value="GGH32517.1"/>
    <property type="molecule type" value="Genomic_DNA"/>
</dbReference>
<feature type="domain" description="Signal transduction histidine kinase internal region" evidence="2">
    <location>
        <begin position="133"/>
        <end position="208"/>
    </location>
</feature>
<dbReference type="PANTHER" id="PTHR34220">
    <property type="entry name" value="SENSOR HISTIDINE KINASE YPDA"/>
    <property type="match status" value="1"/>
</dbReference>
<proteinExistence type="predicted"/>
<evidence type="ECO:0000259" key="2">
    <source>
        <dbReference type="Pfam" id="PF06580"/>
    </source>
</evidence>
<keyword evidence="1" id="KW-0472">Membrane</keyword>
<dbReference type="InterPro" id="IPR050640">
    <property type="entry name" value="Bact_2-comp_sensor_kinase"/>
</dbReference>
<dbReference type="InterPro" id="IPR010559">
    <property type="entry name" value="Sig_transdc_His_kin_internal"/>
</dbReference>
<keyword evidence="4" id="KW-1185">Reference proteome</keyword>
<dbReference type="Proteomes" id="UP000600214">
    <property type="component" value="Unassembled WGS sequence"/>
</dbReference>
<feature type="transmembrane region" description="Helical" evidence="1">
    <location>
        <begin position="92"/>
        <end position="113"/>
    </location>
</feature>
<evidence type="ECO:0000313" key="4">
    <source>
        <dbReference type="Proteomes" id="UP000600214"/>
    </source>
</evidence>
<dbReference type="GO" id="GO:0016301">
    <property type="term" value="F:kinase activity"/>
    <property type="evidence" value="ECO:0007669"/>
    <property type="project" value="UniProtKB-KW"/>
</dbReference>
<keyword evidence="1" id="KW-0812">Transmembrane</keyword>
<evidence type="ECO:0000313" key="3">
    <source>
        <dbReference type="EMBL" id="GGH32517.1"/>
    </source>
</evidence>
<gene>
    <name evidence="3" type="ORF">GCM10007423_22080</name>
</gene>
<reference evidence="4" key="1">
    <citation type="journal article" date="2019" name="Int. J. Syst. Evol. Microbiol.">
        <title>The Global Catalogue of Microorganisms (GCM) 10K type strain sequencing project: providing services to taxonomists for standard genome sequencing and annotation.</title>
        <authorList>
            <consortium name="The Broad Institute Genomics Platform"/>
            <consortium name="The Broad Institute Genome Sequencing Center for Infectious Disease"/>
            <person name="Wu L."/>
            <person name="Ma J."/>
        </authorList>
    </citation>
    <scope>NUCLEOTIDE SEQUENCE [LARGE SCALE GENOMIC DNA]</scope>
    <source>
        <strain evidence="4">CGMCC 1.15288</strain>
    </source>
</reference>
<comment type="caution">
    <text evidence="3">The sequence shown here is derived from an EMBL/GenBank/DDBJ whole genome shotgun (WGS) entry which is preliminary data.</text>
</comment>
<feature type="transmembrane region" description="Helical" evidence="1">
    <location>
        <begin position="20"/>
        <end position="37"/>
    </location>
</feature>
<evidence type="ECO:0000256" key="1">
    <source>
        <dbReference type="SAM" id="Phobius"/>
    </source>
</evidence>
<protein>
    <submittedName>
        <fullName evidence="3">Histidine kinase</fullName>
    </submittedName>
</protein>
<keyword evidence="3" id="KW-0418">Kinase</keyword>
<keyword evidence="1" id="KW-1133">Transmembrane helix</keyword>
<sequence>MFVLYINHLQGLDFLVGYPGIYIFAQAIIFYSNYNFLIPSLLGEKKLTWFLLINLLLAASLVGIFIPLYHGLRGWSLGSTLVAFPLSYGDQFVLRFFELLLMALLACLTRFAVDWFTFQQKTRDMENLQLKTELAFLRSQLNPHFLFNTLNSLYALAIRQAPGTPDGIMHLSQLMRYALYETNEERVALSKEVEMIENFIELQKLRLPLDFRIDLTVEGNVNECVIAPFLVMPLIENMFKHGTEFASISVKVAENRLTLVTVNGIQQPGGYEPGGIGLANLQRRLLHLYPDKYFFQVENSALGFQATLTLTLN</sequence>
<keyword evidence="3" id="KW-0808">Transferase</keyword>
<name>A0ABQ1YPW4_9BACT</name>
<feature type="transmembrane region" description="Helical" evidence="1">
    <location>
        <begin position="49"/>
        <end position="72"/>
    </location>
</feature>
<organism evidence="3 4">
    <name type="scientific">Dyadobacter endophyticus</name>
    <dbReference type="NCBI Taxonomy" id="1749036"/>
    <lineage>
        <taxon>Bacteria</taxon>
        <taxon>Pseudomonadati</taxon>
        <taxon>Bacteroidota</taxon>
        <taxon>Cytophagia</taxon>
        <taxon>Cytophagales</taxon>
        <taxon>Spirosomataceae</taxon>
        <taxon>Dyadobacter</taxon>
    </lineage>
</organism>
<dbReference type="Pfam" id="PF06580">
    <property type="entry name" value="His_kinase"/>
    <property type="match status" value="1"/>
</dbReference>